<dbReference type="PANTHER" id="PTHR30143">
    <property type="entry name" value="ACID HYDRATASE"/>
    <property type="match status" value="1"/>
</dbReference>
<dbReference type="RefSeq" id="WP_182217715.1">
    <property type="nucleotide sequence ID" value="NZ_JACEZS010000009.1"/>
</dbReference>
<evidence type="ECO:0000313" key="4">
    <source>
        <dbReference type="Proteomes" id="UP000566711"/>
    </source>
</evidence>
<dbReference type="GO" id="GO:0005737">
    <property type="term" value="C:cytoplasm"/>
    <property type="evidence" value="ECO:0007669"/>
    <property type="project" value="TreeGrafter"/>
</dbReference>
<dbReference type="Gene3D" id="3.90.850.10">
    <property type="entry name" value="Fumarylacetoacetase-like, C-terminal domain"/>
    <property type="match status" value="1"/>
</dbReference>
<keyword evidence="4" id="KW-1185">Reference proteome</keyword>
<dbReference type="EMBL" id="JACEZS010000009">
    <property type="protein sequence ID" value="MBA5606054.1"/>
    <property type="molecule type" value="Genomic_DNA"/>
</dbReference>
<dbReference type="InterPro" id="IPR050772">
    <property type="entry name" value="Hydratase-Decarb/MhpD_sf"/>
</dbReference>
<dbReference type="Pfam" id="PF01557">
    <property type="entry name" value="FAA_hydrolase"/>
    <property type="match status" value="1"/>
</dbReference>
<organism evidence="3 4">
    <name type="scientific">Rugamonas fusca</name>
    <dbReference type="NCBI Taxonomy" id="2758568"/>
    <lineage>
        <taxon>Bacteria</taxon>
        <taxon>Pseudomonadati</taxon>
        <taxon>Pseudomonadota</taxon>
        <taxon>Betaproteobacteria</taxon>
        <taxon>Burkholderiales</taxon>
        <taxon>Oxalobacteraceae</taxon>
        <taxon>Telluria group</taxon>
        <taxon>Rugamonas</taxon>
    </lineage>
</organism>
<comment type="caution">
    <text evidence="3">The sequence shown here is derived from an EMBL/GenBank/DDBJ whole genome shotgun (WGS) entry which is preliminary data.</text>
</comment>
<dbReference type="SUPFAM" id="SSF56529">
    <property type="entry name" value="FAH"/>
    <property type="match status" value="1"/>
</dbReference>
<dbReference type="InterPro" id="IPR036663">
    <property type="entry name" value="Fumarylacetoacetase_C_sf"/>
</dbReference>
<gene>
    <name evidence="3" type="ORF">H3H36_11870</name>
</gene>
<dbReference type="GO" id="GO:0008684">
    <property type="term" value="F:2-oxopent-4-enoate hydratase activity"/>
    <property type="evidence" value="ECO:0007669"/>
    <property type="project" value="TreeGrafter"/>
</dbReference>
<protein>
    <submittedName>
        <fullName evidence="3">Fumarylacetoacetate hydrolase family protein</fullName>
    </submittedName>
</protein>
<dbReference type="PANTHER" id="PTHR30143:SF0">
    <property type="entry name" value="2-KETO-4-PENTENOATE HYDRATASE"/>
    <property type="match status" value="1"/>
</dbReference>
<dbReference type="Proteomes" id="UP000566711">
    <property type="component" value="Unassembled WGS sequence"/>
</dbReference>
<evidence type="ECO:0000259" key="2">
    <source>
        <dbReference type="Pfam" id="PF01557"/>
    </source>
</evidence>
<sequence length="268" mass="27861">MTMHTSSARGEAIEAAALALRAARAQHRTIAPISATHGIERLDEAYAVARINTAARLAEGRRVIGRKVGLTARAVQRQLGVDQPDFGILFDDMELLNRSEVPMARLLQPKAEAEVAFVLGRDLQGARPSWGEFLGALAYALPAIEIVDSAIADWNIALADTVADNASCGLYVLGDQPVAVGAVSLGALGMQLTLNGGVASVGGGAACLDHPLRAAYWVVCEMLAREHTLRAGEVILSGALGPMVPVGAGDQIEVHIGALGGVGCRMSA</sequence>
<reference evidence="3 4" key="1">
    <citation type="submission" date="2020-07" db="EMBL/GenBank/DDBJ databases">
        <title>Novel species isolated from subtropical streams in China.</title>
        <authorList>
            <person name="Lu H."/>
        </authorList>
    </citation>
    <scope>NUCLEOTIDE SEQUENCE [LARGE SCALE GENOMIC DNA]</scope>
    <source>
        <strain evidence="3 4">FT3S</strain>
    </source>
</reference>
<dbReference type="InterPro" id="IPR011234">
    <property type="entry name" value="Fumarylacetoacetase-like_C"/>
</dbReference>
<accession>A0A7W2EHJ8</accession>
<keyword evidence="3" id="KW-0378">Hydrolase</keyword>
<feature type="domain" description="Fumarylacetoacetase-like C-terminal" evidence="2">
    <location>
        <begin position="107"/>
        <end position="262"/>
    </location>
</feature>
<proteinExistence type="predicted"/>
<evidence type="ECO:0000256" key="1">
    <source>
        <dbReference type="ARBA" id="ARBA00023239"/>
    </source>
</evidence>
<evidence type="ECO:0000313" key="3">
    <source>
        <dbReference type="EMBL" id="MBA5606054.1"/>
    </source>
</evidence>
<dbReference type="GO" id="GO:0016787">
    <property type="term" value="F:hydrolase activity"/>
    <property type="evidence" value="ECO:0007669"/>
    <property type="project" value="UniProtKB-KW"/>
</dbReference>
<dbReference type="AlphaFoldDB" id="A0A7W2EHJ8"/>
<name>A0A7W2EHJ8_9BURK</name>
<keyword evidence="1" id="KW-0456">Lyase</keyword>